<dbReference type="Proteomes" id="UP000202786">
    <property type="component" value="Segment"/>
</dbReference>
<dbReference type="SUPFAM" id="SSF47802">
    <property type="entry name" value="DNA polymerase beta, N-terminal domain-like"/>
    <property type="match status" value="1"/>
</dbReference>
<feature type="domain" description="Helix-hairpin-helix DNA-binding motif class 1" evidence="1">
    <location>
        <begin position="80"/>
        <end position="99"/>
    </location>
</feature>
<dbReference type="SUPFAM" id="SSF47781">
    <property type="entry name" value="RuvA domain 2-like"/>
    <property type="match status" value="1"/>
</dbReference>
<sequence>MEVVRMLERYQKYLKADGRSGKAQAVGRAAQSIREADSIPPNPAELDGVGPALRDVISDYQIRGRNDELERLKREYPYLENLTRVNGIGPEMAKRIHEECNVSKVSELIDADLESVYGIGDKTANKIRGSARRQT</sequence>
<gene>
    <name evidence="2" type="primary">249</name>
    <name evidence="2" type="ORF">HGTV1_249</name>
</gene>
<dbReference type="KEGG" id="vg:16194104"/>
<dbReference type="InterPro" id="IPR027421">
    <property type="entry name" value="DNA_pol_lamdba_lyase_dom_sf"/>
</dbReference>
<accession>R4TGZ1</accession>
<dbReference type="GO" id="GO:0003677">
    <property type="term" value="F:DNA binding"/>
    <property type="evidence" value="ECO:0007669"/>
    <property type="project" value="InterPro"/>
</dbReference>
<evidence type="ECO:0000313" key="2">
    <source>
        <dbReference type="EMBL" id="AGM11546.1"/>
    </source>
</evidence>
<dbReference type="GO" id="GO:0006281">
    <property type="term" value="P:DNA repair"/>
    <property type="evidence" value="ECO:0007669"/>
    <property type="project" value="InterPro"/>
</dbReference>
<protein>
    <submittedName>
        <fullName evidence="2">DNA polymerase IV (Family X), NT domain</fullName>
    </submittedName>
</protein>
<keyword evidence="3" id="KW-1185">Reference proteome</keyword>
<organism evidence="2 3">
    <name type="scientific">Halogranum tailed virus 1</name>
    <dbReference type="NCBI Taxonomy" id="1273749"/>
    <lineage>
        <taxon>Viruses</taxon>
        <taxon>Duplodnaviria</taxon>
        <taxon>Heunggongvirae</taxon>
        <taxon>Uroviricota</taxon>
        <taxon>Caudoviricetes</taxon>
        <taxon>Thumleimavirales</taxon>
        <taxon>Halomagnusviridae</taxon>
        <taxon>Hagravirus</taxon>
        <taxon>Hagravirus capitaneum</taxon>
        <taxon>Hagravirus HGTV1</taxon>
    </lineage>
</organism>
<dbReference type="Pfam" id="PF14520">
    <property type="entry name" value="HHH_5"/>
    <property type="match status" value="1"/>
</dbReference>
<dbReference type="Gene3D" id="1.10.150.20">
    <property type="entry name" value="5' to 3' exonuclease, C-terminal subdomain"/>
    <property type="match status" value="1"/>
</dbReference>
<evidence type="ECO:0000259" key="1">
    <source>
        <dbReference type="SMART" id="SM00278"/>
    </source>
</evidence>
<dbReference type="RefSeq" id="YP_008059424.1">
    <property type="nucleotide sequence ID" value="NC_021328.1"/>
</dbReference>
<dbReference type="EMBL" id="KC292026">
    <property type="protein sequence ID" value="AGM11546.1"/>
    <property type="molecule type" value="Genomic_DNA"/>
</dbReference>
<dbReference type="SMART" id="SM00278">
    <property type="entry name" value="HhH1"/>
    <property type="match status" value="2"/>
</dbReference>
<evidence type="ECO:0000313" key="3">
    <source>
        <dbReference type="Proteomes" id="UP000202786"/>
    </source>
</evidence>
<dbReference type="InterPro" id="IPR010994">
    <property type="entry name" value="RuvA_2-like"/>
</dbReference>
<dbReference type="GeneID" id="16194104"/>
<proteinExistence type="predicted"/>
<reference evidence="2 3" key="1">
    <citation type="submission" date="2012-12" db="EMBL/GenBank/DDBJ databases">
        <authorList>
            <person name="Sencilo A."/>
            <person name="Jacobs-Sera D."/>
            <person name="Russell D.A."/>
            <person name="Ko C."/>
            <person name="Atanasova N."/>
            <person name="Osterlund E."/>
            <person name="Oksanen H.M."/>
            <person name="Bamford D.H."/>
            <person name="Hatfull G.F."/>
            <person name="Roine E."/>
            <person name="Hendrix R.W."/>
        </authorList>
    </citation>
    <scope>NUCLEOTIDE SEQUENCE [LARGE SCALE GENOMIC DNA]</scope>
</reference>
<name>R4TGZ1_9CAUD</name>
<feature type="domain" description="Helix-hairpin-helix DNA-binding motif class 1" evidence="1">
    <location>
        <begin position="111"/>
        <end position="130"/>
    </location>
</feature>
<dbReference type="InterPro" id="IPR003583">
    <property type="entry name" value="Hlx-hairpin-Hlx_DNA-bd_motif"/>
</dbReference>